<evidence type="ECO:0000313" key="4">
    <source>
        <dbReference type="Proteomes" id="UP000334019"/>
    </source>
</evidence>
<keyword evidence="4" id="KW-1185">Reference proteome</keyword>
<protein>
    <submittedName>
        <fullName evidence="3">GNAT family N-acetyltransferase</fullName>
    </submittedName>
</protein>
<dbReference type="InterPro" id="IPR000182">
    <property type="entry name" value="GNAT_dom"/>
</dbReference>
<dbReference type="Gene3D" id="3.40.630.30">
    <property type="match status" value="1"/>
</dbReference>
<feature type="compositionally biased region" description="Low complexity" evidence="1">
    <location>
        <begin position="413"/>
        <end position="432"/>
    </location>
</feature>
<sequence>MGDVQAPAARQAVERRSRLLPAEPLAPLVVVDEVRRRSAVHIWFDLADRRHGASSPPRTIEPPTAPGRQGRTSPRRGRRSGPSPLDRAGRARQGGGVERVADLPHGRRLVVRPVSLDDLDALLELYQHLSTDDLHLRFFSAFRPSRSWLEDWITAQTERGHGLVAELHEPHGPSRIVGDAGYVLLDDGSGELAITIEPSCRGWLGPYLLDALAVDAAERGVPTLQAEILTENRRMLSMVRFREYATLGHGDWTTVRVAIATTRETPVWLGAHTRPRLLVEATGGRWRATEPAQDAGYDVVVCPGPRPGRRGACPMLEGRPCPLADDADAIVVALPLDGPGGDLARGHEAAQRGIPVLVTVAPEPGTGDPPPLPEGIDPDRITTERNPQKLIAILDHLTAGASVSDRSGPAPEPDVVVPPAVPGPAEAAGPEG</sequence>
<keyword evidence="3" id="KW-0808">Transferase</keyword>
<name>A0A5Q2RPX2_9ACTN</name>
<dbReference type="GO" id="GO:0016747">
    <property type="term" value="F:acyltransferase activity, transferring groups other than amino-acyl groups"/>
    <property type="evidence" value="ECO:0007669"/>
    <property type="project" value="InterPro"/>
</dbReference>
<accession>A0A5Q2RPX2</accession>
<dbReference type="KEGG" id="atq:GH723_16790"/>
<organism evidence="3 4">
    <name type="scientific">Actinomarinicola tropica</name>
    <dbReference type="NCBI Taxonomy" id="2789776"/>
    <lineage>
        <taxon>Bacteria</taxon>
        <taxon>Bacillati</taxon>
        <taxon>Actinomycetota</taxon>
        <taxon>Acidimicrobiia</taxon>
        <taxon>Acidimicrobiales</taxon>
        <taxon>Iamiaceae</taxon>
        <taxon>Actinomarinicola</taxon>
    </lineage>
</organism>
<feature type="region of interest" description="Disordered" evidence="1">
    <location>
        <begin position="401"/>
        <end position="432"/>
    </location>
</feature>
<gene>
    <name evidence="3" type="ORF">GH723_16790</name>
</gene>
<dbReference type="InterPro" id="IPR016181">
    <property type="entry name" value="Acyl_CoA_acyltransferase"/>
</dbReference>
<dbReference type="Proteomes" id="UP000334019">
    <property type="component" value="Chromosome"/>
</dbReference>
<feature type="region of interest" description="Disordered" evidence="1">
    <location>
        <begin position="51"/>
        <end position="99"/>
    </location>
</feature>
<evidence type="ECO:0000259" key="2">
    <source>
        <dbReference type="PROSITE" id="PS51186"/>
    </source>
</evidence>
<dbReference type="SUPFAM" id="SSF55729">
    <property type="entry name" value="Acyl-CoA N-acyltransferases (Nat)"/>
    <property type="match status" value="1"/>
</dbReference>
<evidence type="ECO:0000256" key="1">
    <source>
        <dbReference type="SAM" id="MobiDB-lite"/>
    </source>
</evidence>
<dbReference type="Pfam" id="PF13302">
    <property type="entry name" value="Acetyltransf_3"/>
    <property type="match status" value="1"/>
</dbReference>
<evidence type="ECO:0000313" key="3">
    <source>
        <dbReference type="EMBL" id="QGG96621.1"/>
    </source>
</evidence>
<reference evidence="3 4" key="1">
    <citation type="submission" date="2019-11" db="EMBL/GenBank/DDBJ databases">
        <authorList>
            <person name="He Y."/>
        </authorList>
    </citation>
    <scope>NUCLEOTIDE SEQUENCE [LARGE SCALE GENOMIC DNA]</scope>
    <source>
        <strain evidence="3 4">SCSIO 58843</strain>
    </source>
</reference>
<proteinExistence type="predicted"/>
<feature type="domain" description="N-acetyltransferase" evidence="2">
    <location>
        <begin position="109"/>
        <end position="320"/>
    </location>
</feature>
<dbReference type="EMBL" id="CP045851">
    <property type="protein sequence ID" value="QGG96621.1"/>
    <property type="molecule type" value="Genomic_DNA"/>
</dbReference>
<dbReference type="AlphaFoldDB" id="A0A5Q2RPX2"/>
<dbReference type="PROSITE" id="PS51186">
    <property type="entry name" value="GNAT"/>
    <property type="match status" value="1"/>
</dbReference>